<dbReference type="EMBL" id="CAJJDO010000007">
    <property type="protein sequence ID" value="CAD8138448.1"/>
    <property type="molecule type" value="Genomic_DNA"/>
</dbReference>
<feature type="transmembrane region" description="Helical" evidence="1">
    <location>
        <begin position="1056"/>
        <end position="1078"/>
    </location>
</feature>
<keyword evidence="1" id="KW-1133">Transmembrane helix</keyword>
<feature type="transmembrane region" description="Helical" evidence="1">
    <location>
        <begin position="1392"/>
        <end position="1413"/>
    </location>
</feature>
<keyword evidence="1" id="KW-0472">Membrane</keyword>
<evidence type="ECO:0000313" key="2">
    <source>
        <dbReference type="EMBL" id="CAD8138448.1"/>
    </source>
</evidence>
<feature type="transmembrane region" description="Helical" evidence="1">
    <location>
        <begin position="1368"/>
        <end position="1386"/>
    </location>
</feature>
<feature type="transmembrane region" description="Helical" evidence="1">
    <location>
        <begin position="1260"/>
        <end position="1280"/>
    </location>
</feature>
<accession>A0A8S1SF16</accession>
<evidence type="ECO:0008006" key="4">
    <source>
        <dbReference type="Google" id="ProtNLM"/>
    </source>
</evidence>
<keyword evidence="1" id="KW-0812">Transmembrane</keyword>
<protein>
    <recommendedName>
        <fullName evidence="4">Transmembrane protein</fullName>
    </recommendedName>
</protein>
<name>A0A8S1SF16_9CILI</name>
<feature type="transmembrane region" description="Helical" evidence="1">
    <location>
        <begin position="1122"/>
        <end position="1145"/>
    </location>
</feature>
<proteinExistence type="predicted"/>
<dbReference type="OrthoDB" id="307937at2759"/>
<dbReference type="Proteomes" id="UP000689195">
    <property type="component" value="Unassembled WGS sequence"/>
</dbReference>
<feature type="transmembrane region" description="Helical" evidence="1">
    <location>
        <begin position="1169"/>
        <end position="1195"/>
    </location>
</feature>
<organism evidence="2 3">
    <name type="scientific">Paramecium pentaurelia</name>
    <dbReference type="NCBI Taxonomy" id="43138"/>
    <lineage>
        <taxon>Eukaryota</taxon>
        <taxon>Sar</taxon>
        <taxon>Alveolata</taxon>
        <taxon>Ciliophora</taxon>
        <taxon>Intramacronucleata</taxon>
        <taxon>Oligohymenophorea</taxon>
        <taxon>Peniculida</taxon>
        <taxon>Parameciidae</taxon>
        <taxon>Paramecium</taxon>
    </lineage>
</organism>
<sequence>MKNFILVHKIKTTQSVISGSQEDYKFEKISIFDSKYHYTIFLEIPQYGLEEISVSLNDIELYQLESLDPIGERDYYLFTIQALFFQANGISLIKSPGCQEFSILNAYSVIIKNVNVTSSLKQKPLNFGSLKEESLSQILYVQAQIVELSDIFIFNQLSVDIKIIEINLIQVLYKQQGYLKLENLLFQNLQLIKTIFSEITTALFISGTIQNNITFSNSQFKGITLNELVQDTKISSAALAVIQSEQSYVRFFDNIIYDVIVLNSSSSIILIQILQLEIVNLTSINVNNIQNYLENYRKQQFIIMDQLDSLLINSLGGLMNLQIQYLTILNSCFINSTGLLGGVLSITTKQNGLINISHCNFTNQSTSVNNAQDGKGGTIFINSENSYLNLHISNTNFINSKSGFIGGVIYFKLSFYQVLISLNNIYLKDVFAIYSSAFSFSMSELNAGSVSYITLKNIRVDNQFEAFLSYLSQFNLNINNYQIDQGSAVFSLKDCQVLLDNFQYDGFSLQPIFYLKFVKKMLINNFIIQNTTHLSSQLIYIENLQSIKSTFIIQKLQISQSSEYQSLQKSYPNFDQQIIDLHSYQQSLIQGNKLKTLIQMNFYQNISSIHIKLLYLINNNCTFCNNGIFNLNNYQSNINLRLVGLVFLSNICGLDSCFLVKSQNQQKYHQLTGSKFINNKAYIGGAIRSENYGFLIKQCQFIWNEANSKGGAIYYQNNNQKLKIFETYFCSNQAQIGGALFDLNLYDQNSHSFHFIGNKASQYGNNIATQASMLQLLINDIPQNRYTNYHDNKTIEEVLYFNKSILTKYLYFPSGSNLNSFQKFNKNSTSFQKYPIDITIKTYNFQNEQMIEQKNTKCNFNTQLIKQIGNDEQIINNSVITQLLYDDSQSLYNLNELIFTFDPYLDSNYYLRTDVQCDSVKINNYFLRFYSKSFKCQIGEYYQDDKCLKCDSNQGYYSVEYKATSCQRINIQMIKSTTGALIELQTGYWRPTLRSNKIEQCKTYPKRCLGGWYVSDQSCDVGALGALCEQCDIYNIRGQGSYLNNKAQKCQICGQFSYQFVFMIIDTIWIVLLIGLTIKSNNFSNRQLFKLKCLYRHFGTIHKQMIDQTSTLIKLANNNFQILSLINTFQISIFSNLTNVVLFLGDSTYMVTYQLDCSIPYITHINYEYAHYILMLLLPLLHFAIGCFIFFLFLLKKQVSFSKSYIYSAIIYLYCLNQQNIIKWGVSLITKRSLSGIDWIQANVENRYDTQVHQDWSIRFIYPILIVYGILIPLFLYLQLRKVKDCLDDKNPRLKYSFLYNEYTAESYYWEIIKMLQKLSIILIVNYYEQFILVKGIIIFLIILIYYKLCQQFQPYKLQSISTIDVKTSFLLSVTMIFGLLLYVVQQENIMYLNYLIQMIIIFLILALAEALLHRIFIAYIGKLNLQLDFIRKIIIRRFPSIYKEFKCLRPYLLLRKDQEERIQTRFRKIKQYLKSQSRFINNKQVLLSIKESSFIASNPLSQNTTRPFINTDRNQNTKILD</sequence>
<evidence type="ECO:0000256" key="1">
    <source>
        <dbReference type="SAM" id="Phobius"/>
    </source>
</evidence>
<evidence type="ECO:0000313" key="3">
    <source>
        <dbReference type="Proteomes" id="UP000689195"/>
    </source>
</evidence>
<reference evidence="2" key="1">
    <citation type="submission" date="2021-01" db="EMBL/GenBank/DDBJ databases">
        <authorList>
            <consortium name="Genoscope - CEA"/>
            <person name="William W."/>
        </authorList>
    </citation>
    <scope>NUCLEOTIDE SEQUENCE</scope>
</reference>
<keyword evidence="3" id="KW-1185">Reference proteome</keyword>
<comment type="caution">
    <text evidence="2">The sequence shown here is derived from an EMBL/GenBank/DDBJ whole genome shotgun (WGS) entry which is preliminary data.</text>
</comment>
<feature type="transmembrane region" description="Helical" evidence="1">
    <location>
        <begin position="1327"/>
        <end position="1347"/>
    </location>
</feature>
<dbReference type="PANTHER" id="PTHR11319:SF35">
    <property type="entry name" value="OUTER MEMBRANE PROTEIN PMPC-RELATED"/>
    <property type="match status" value="1"/>
</dbReference>
<gene>
    <name evidence="2" type="ORF">PPENT_87.1.T0070120</name>
</gene>
<dbReference type="PANTHER" id="PTHR11319">
    <property type="entry name" value="G PROTEIN-COUPLED RECEPTOR-RELATED"/>
    <property type="match status" value="1"/>
</dbReference>